<evidence type="ECO:0000313" key="1">
    <source>
        <dbReference type="EMBL" id="ADW01654.1"/>
    </source>
</evidence>
<dbReference type="PROSITE" id="PS51257">
    <property type="entry name" value="PROKAR_LIPOPROTEIN"/>
    <property type="match status" value="1"/>
</dbReference>
<dbReference type="EMBL" id="CP002475">
    <property type="protein sequence ID" value="ADW01654.1"/>
    <property type="molecule type" value="Genomic_DNA"/>
</dbReference>
<proteinExistence type="predicted"/>
<dbReference type="Proteomes" id="UP000002066">
    <property type="component" value="Chromosome"/>
</dbReference>
<reference evidence="1 2" key="1">
    <citation type="submission" date="2011-01" db="EMBL/GenBank/DDBJ databases">
        <title>Complete sequence of chromosome of Streptomyces flavogriseus ATCC 33331.</title>
        <authorList>
            <consortium name="US DOE Joint Genome Institute"/>
            <person name="Lucas S."/>
            <person name="Copeland A."/>
            <person name="Lapidus A."/>
            <person name="Cheng J.-F."/>
            <person name="Goodwin L."/>
            <person name="Pitluck S."/>
            <person name="Davenport K."/>
            <person name="Detter J.C."/>
            <person name="Han C."/>
            <person name="Tapia R."/>
            <person name="Land M."/>
            <person name="Hauser L."/>
            <person name="Kyrpides N."/>
            <person name="Ivanova N."/>
            <person name="Ovchinnikova G."/>
            <person name="Pagani I."/>
            <person name="Brumm P."/>
            <person name="Mead D."/>
            <person name="Woyke T."/>
        </authorList>
    </citation>
    <scope>NUCLEOTIDE SEQUENCE [LARGE SCALE GENOMIC DNA]</scope>
    <source>
        <strain evidence="2">ATCC 33331 / IAF-45CD</strain>
    </source>
</reference>
<dbReference type="OrthoDB" id="3387754at2"/>
<accession>A0A8D3WC23</accession>
<name>A0A8D3WC23_STRFA</name>
<dbReference type="KEGG" id="sfa:Sfla_0186"/>
<organism evidence="1 2">
    <name type="scientific">Streptomyces pratensis (strain ATCC 33331 / IAF-45CD)</name>
    <dbReference type="NCBI Taxonomy" id="591167"/>
    <lineage>
        <taxon>Bacteria</taxon>
        <taxon>Bacillati</taxon>
        <taxon>Actinomycetota</taxon>
        <taxon>Actinomycetes</taxon>
        <taxon>Kitasatosporales</taxon>
        <taxon>Streptomycetaceae</taxon>
        <taxon>Streptomyces</taxon>
    </lineage>
</organism>
<sequence length="209" mass="21595">MVTDRQGHSRTDATVRCGAATLVLLLAGCAGGGAGGASDAKPSGGVPSTTTAVAPETALSSAQLATPAPGEAGHAEVLEVYRLMAAEYEKAYRAASAEGTDLERYMAPAAAGEVEKDLARLAGQGAAMRGALGHDPEVTALAAAAQPPTATVRDCVDASGWQTLDTTTGWRIPRPDDQPSRYVATARMEHRPGERWKATAYTVDEKRSC</sequence>
<evidence type="ECO:0000313" key="2">
    <source>
        <dbReference type="Proteomes" id="UP000002066"/>
    </source>
</evidence>
<gene>
    <name evidence="1" type="ordered locus">Sfla_0186</name>
</gene>
<dbReference type="AlphaFoldDB" id="A0A8D3WC23"/>
<protein>
    <recommendedName>
        <fullName evidence="3">Secreted protein/lipoprotein</fullName>
    </recommendedName>
</protein>
<evidence type="ECO:0008006" key="3">
    <source>
        <dbReference type="Google" id="ProtNLM"/>
    </source>
</evidence>